<keyword evidence="4" id="KW-1185">Reference proteome</keyword>
<gene>
    <name evidence="3" type="ORF">B0H94_11757</name>
</gene>
<dbReference type="PANTHER" id="PTHR46797:SF1">
    <property type="entry name" value="METHYLPHOSPHONATE SYNTHASE"/>
    <property type="match status" value="1"/>
</dbReference>
<comment type="caution">
    <text evidence="3">The sequence shown here is derived from an EMBL/GenBank/DDBJ whole genome shotgun (WGS) entry which is preliminary data.</text>
</comment>
<dbReference type="EMBL" id="PYAV01000017">
    <property type="protein sequence ID" value="PSL42282.1"/>
    <property type="molecule type" value="Genomic_DNA"/>
</dbReference>
<evidence type="ECO:0000313" key="3">
    <source>
        <dbReference type="EMBL" id="PSL42282.1"/>
    </source>
</evidence>
<dbReference type="GO" id="GO:0003700">
    <property type="term" value="F:DNA-binding transcription factor activity"/>
    <property type="evidence" value="ECO:0007669"/>
    <property type="project" value="TreeGrafter"/>
</dbReference>
<dbReference type="PROSITE" id="PS50943">
    <property type="entry name" value="HTH_CROC1"/>
    <property type="match status" value="1"/>
</dbReference>
<dbReference type="AlphaFoldDB" id="A0A2P8H7T3"/>
<dbReference type="RefSeq" id="WP_106589859.1">
    <property type="nucleotide sequence ID" value="NZ_PYAV01000017.1"/>
</dbReference>
<sequence>MEEVKWAGRVRAFRKLKGYTQEDLAGQIGVSVSLLGSIERGMRELDETTLQKIIEVLGITKEELRSK</sequence>
<reference evidence="3 4" key="1">
    <citation type="submission" date="2018-03" db="EMBL/GenBank/DDBJ databases">
        <title>Genomic Encyclopedia of Type Strains, Phase III (KMG-III): the genomes of soil and plant-associated and newly described type strains.</title>
        <authorList>
            <person name="Whitman W."/>
        </authorList>
    </citation>
    <scope>NUCLEOTIDE SEQUENCE [LARGE SCALE GENOMIC DNA]</scope>
    <source>
        <strain evidence="3 4">CGMCC 1.07653</strain>
    </source>
</reference>
<feature type="domain" description="HTH cro/C1-type" evidence="2">
    <location>
        <begin position="10"/>
        <end position="64"/>
    </location>
</feature>
<evidence type="ECO:0000259" key="2">
    <source>
        <dbReference type="PROSITE" id="PS50943"/>
    </source>
</evidence>
<dbReference type="InterPro" id="IPR010982">
    <property type="entry name" value="Lambda_DNA-bd_dom_sf"/>
</dbReference>
<dbReference type="Gene3D" id="1.10.260.40">
    <property type="entry name" value="lambda repressor-like DNA-binding domains"/>
    <property type="match status" value="1"/>
</dbReference>
<name>A0A2P8H7T3_9BACI</name>
<protein>
    <submittedName>
        <fullName evidence="3">DNA-binding XRE family transcriptional regulator</fullName>
    </submittedName>
</protein>
<dbReference type="SUPFAM" id="SSF47413">
    <property type="entry name" value="lambda repressor-like DNA-binding domains"/>
    <property type="match status" value="1"/>
</dbReference>
<dbReference type="InterPro" id="IPR001387">
    <property type="entry name" value="Cro/C1-type_HTH"/>
</dbReference>
<dbReference type="SMART" id="SM00530">
    <property type="entry name" value="HTH_XRE"/>
    <property type="match status" value="1"/>
</dbReference>
<evidence type="ECO:0000256" key="1">
    <source>
        <dbReference type="ARBA" id="ARBA00023125"/>
    </source>
</evidence>
<proteinExistence type="predicted"/>
<dbReference type="OrthoDB" id="3035529at2"/>
<dbReference type="Proteomes" id="UP000242310">
    <property type="component" value="Unassembled WGS sequence"/>
</dbReference>
<accession>A0A2P8H7T3</accession>
<dbReference type="CDD" id="cd00093">
    <property type="entry name" value="HTH_XRE"/>
    <property type="match status" value="1"/>
</dbReference>
<keyword evidence="1 3" id="KW-0238">DNA-binding</keyword>
<dbReference type="PANTHER" id="PTHR46797">
    <property type="entry name" value="HTH-TYPE TRANSCRIPTIONAL REGULATOR"/>
    <property type="match status" value="1"/>
</dbReference>
<organism evidence="3 4">
    <name type="scientific">Salsuginibacillus halophilus</name>
    <dbReference type="NCBI Taxonomy" id="517424"/>
    <lineage>
        <taxon>Bacteria</taxon>
        <taxon>Bacillati</taxon>
        <taxon>Bacillota</taxon>
        <taxon>Bacilli</taxon>
        <taxon>Bacillales</taxon>
        <taxon>Bacillaceae</taxon>
        <taxon>Salsuginibacillus</taxon>
    </lineage>
</organism>
<dbReference type="GO" id="GO:0003677">
    <property type="term" value="F:DNA binding"/>
    <property type="evidence" value="ECO:0007669"/>
    <property type="project" value="UniProtKB-KW"/>
</dbReference>
<dbReference type="GO" id="GO:0005829">
    <property type="term" value="C:cytosol"/>
    <property type="evidence" value="ECO:0007669"/>
    <property type="project" value="TreeGrafter"/>
</dbReference>
<dbReference type="Pfam" id="PF01381">
    <property type="entry name" value="HTH_3"/>
    <property type="match status" value="1"/>
</dbReference>
<dbReference type="InterPro" id="IPR050807">
    <property type="entry name" value="TransReg_Diox_bact_type"/>
</dbReference>
<evidence type="ECO:0000313" key="4">
    <source>
        <dbReference type="Proteomes" id="UP000242310"/>
    </source>
</evidence>